<keyword evidence="7" id="KW-1185">Reference proteome</keyword>
<dbReference type="Pfam" id="PF02678">
    <property type="entry name" value="Pirin"/>
    <property type="match status" value="1"/>
</dbReference>
<dbReference type="InterPro" id="IPR011051">
    <property type="entry name" value="RmlC_Cupin_sf"/>
</dbReference>
<dbReference type="InterPro" id="IPR008778">
    <property type="entry name" value="Pirin_C_dom"/>
</dbReference>
<accession>A0A853EW79</accession>
<dbReference type="CDD" id="cd02247">
    <property type="entry name" value="cupin_pirin_C"/>
    <property type="match status" value="1"/>
</dbReference>
<sequence>MRGLRCTGCGQPCGKPLPPGQGHLAGGTRYPRSVSNLDSAPDEQTCVALPGPTTALEVLEPREVPLGGARAMTVRRTLPQRSRSLVGAWCFLDHFGPDDVTTGPGMQVPPHPHTGLQTVTWLFGGEIEHHDSVGSACLVRPGELNLMTAGRGISHSEHSPDDRTTTTLHGVQLWTALPHASAGVAPAFEHHDDLPVVQVDGVRLQVFLGALPAQPGLGVVERMESPATTYSEIVGAQIDLDPGTRFTLAVDPEHEHAFLVDSGDEVTVDGSPLAADNLGYLAPGRHEVVLTTTGRARLVLVGGRPSTEEIVMWWNFVGRSHDEVVAARADWQRQIGRADRDTLETLDTLGAPGARAGSGGQESPSTGTGQDARFGTVVGYDGAPLPAPVLPNVRLAPRRNPS</sequence>
<comment type="caution">
    <text evidence="6">The sequence shown here is derived from an EMBL/GenBank/DDBJ whole genome shotgun (WGS) entry which is preliminary data.</text>
</comment>
<evidence type="ECO:0000256" key="1">
    <source>
        <dbReference type="ARBA" id="ARBA00008416"/>
    </source>
</evidence>
<evidence type="ECO:0000259" key="5">
    <source>
        <dbReference type="Pfam" id="PF05726"/>
    </source>
</evidence>
<dbReference type="AlphaFoldDB" id="A0A853EW79"/>
<feature type="domain" description="Pirin N-terminal" evidence="4">
    <location>
        <begin position="73"/>
        <end position="174"/>
    </location>
</feature>
<comment type="similarity">
    <text evidence="1 2">Belongs to the pirin family.</text>
</comment>
<evidence type="ECO:0000256" key="3">
    <source>
        <dbReference type="SAM" id="MobiDB-lite"/>
    </source>
</evidence>
<dbReference type="SUPFAM" id="SSF51182">
    <property type="entry name" value="RmlC-like cupins"/>
    <property type="match status" value="1"/>
</dbReference>
<evidence type="ECO:0000313" key="7">
    <source>
        <dbReference type="Proteomes" id="UP000561011"/>
    </source>
</evidence>
<evidence type="ECO:0000256" key="2">
    <source>
        <dbReference type="RuleBase" id="RU003457"/>
    </source>
</evidence>
<reference evidence="6 7" key="1">
    <citation type="submission" date="2020-07" db="EMBL/GenBank/DDBJ databases">
        <title>MOT database genomes.</title>
        <authorList>
            <person name="Joseph S."/>
            <person name="Aduse-Opoku J."/>
            <person name="Hashim A."/>
            <person name="Wade W."/>
            <person name="Curtis M."/>
        </authorList>
    </citation>
    <scope>NUCLEOTIDE SEQUENCE [LARGE SCALE GENOMIC DNA]</scope>
    <source>
        <strain evidence="6 7">DSM 100099</strain>
    </source>
</reference>
<dbReference type="CDD" id="cd02909">
    <property type="entry name" value="cupin_pirin_N"/>
    <property type="match status" value="1"/>
</dbReference>
<dbReference type="PANTHER" id="PTHR13903">
    <property type="entry name" value="PIRIN-RELATED"/>
    <property type="match status" value="1"/>
</dbReference>
<feature type="region of interest" description="Disordered" evidence="3">
    <location>
        <begin position="383"/>
        <end position="402"/>
    </location>
</feature>
<dbReference type="PANTHER" id="PTHR13903:SF8">
    <property type="entry name" value="PIRIN"/>
    <property type="match status" value="1"/>
</dbReference>
<proteinExistence type="inferred from homology"/>
<dbReference type="InterPro" id="IPR012093">
    <property type="entry name" value="Pirin"/>
</dbReference>
<feature type="domain" description="Pirin C-terminal" evidence="5">
    <location>
        <begin position="237"/>
        <end position="333"/>
    </location>
</feature>
<feature type="region of interest" description="Disordered" evidence="3">
    <location>
        <begin position="15"/>
        <end position="39"/>
    </location>
</feature>
<dbReference type="Gene3D" id="2.60.120.10">
    <property type="entry name" value="Jelly Rolls"/>
    <property type="match status" value="2"/>
</dbReference>
<dbReference type="EMBL" id="JACBYE010000041">
    <property type="protein sequence ID" value="NYS94711.1"/>
    <property type="molecule type" value="Genomic_DNA"/>
</dbReference>
<gene>
    <name evidence="6" type="ORF">HZZ10_14425</name>
</gene>
<evidence type="ECO:0000259" key="4">
    <source>
        <dbReference type="Pfam" id="PF02678"/>
    </source>
</evidence>
<protein>
    <submittedName>
        <fullName evidence="6">Pirin family protein</fullName>
    </submittedName>
</protein>
<dbReference type="InterPro" id="IPR014710">
    <property type="entry name" value="RmlC-like_jellyroll"/>
</dbReference>
<dbReference type="Proteomes" id="UP000561011">
    <property type="component" value="Unassembled WGS sequence"/>
</dbReference>
<dbReference type="InterPro" id="IPR003829">
    <property type="entry name" value="Pirin_N_dom"/>
</dbReference>
<dbReference type="Pfam" id="PF05726">
    <property type="entry name" value="Pirin_C"/>
    <property type="match status" value="1"/>
</dbReference>
<evidence type="ECO:0000313" key="6">
    <source>
        <dbReference type="EMBL" id="NYS94711.1"/>
    </source>
</evidence>
<feature type="region of interest" description="Disordered" evidence="3">
    <location>
        <begin position="348"/>
        <end position="378"/>
    </location>
</feature>
<organism evidence="6 7">
    <name type="scientific">Sanguibacter inulinus</name>
    <dbReference type="NCBI Taxonomy" id="60922"/>
    <lineage>
        <taxon>Bacteria</taxon>
        <taxon>Bacillati</taxon>
        <taxon>Actinomycetota</taxon>
        <taxon>Actinomycetes</taxon>
        <taxon>Micrococcales</taxon>
        <taxon>Sanguibacteraceae</taxon>
        <taxon>Sanguibacter</taxon>
    </lineage>
</organism>
<name>A0A853EW79_9MICO</name>